<keyword evidence="1" id="KW-1133">Transmembrane helix</keyword>
<feature type="transmembrane region" description="Helical" evidence="1">
    <location>
        <begin position="21"/>
        <end position="40"/>
    </location>
</feature>
<evidence type="ECO:0000313" key="4">
    <source>
        <dbReference type="Proteomes" id="UP001597046"/>
    </source>
</evidence>
<keyword evidence="1" id="KW-0812">Transmembrane</keyword>
<evidence type="ECO:0000313" key="3">
    <source>
        <dbReference type="EMBL" id="MFD1053800.1"/>
    </source>
</evidence>
<proteinExistence type="predicted"/>
<gene>
    <name evidence="3" type="ORF">ACFQ2V_05720</name>
</gene>
<reference evidence="4" key="1">
    <citation type="journal article" date="2019" name="Int. J. Syst. Evol. Microbiol.">
        <title>The Global Catalogue of Microorganisms (GCM) 10K type strain sequencing project: providing services to taxonomists for standard genome sequencing and annotation.</title>
        <authorList>
            <consortium name="The Broad Institute Genomics Platform"/>
            <consortium name="The Broad Institute Genome Sequencing Center for Infectious Disease"/>
            <person name="Wu L."/>
            <person name="Ma J."/>
        </authorList>
    </citation>
    <scope>NUCLEOTIDE SEQUENCE [LARGE SCALE GENOMIC DNA]</scope>
    <source>
        <strain evidence="4">CCUG 57508</strain>
    </source>
</reference>
<organism evidence="3 4">
    <name type="scientific">Terrabacter terrigena</name>
    <dbReference type="NCBI Taxonomy" id="574718"/>
    <lineage>
        <taxon>Bacteria</taxon>
        <taxon>Bacillati</taxon>
        <taxon>Actinomycetota</taxon>
        <taxon>Actinomycetes</taxon>
        <taxon>Micrococcales</taxon>
        <taxon>Intrasporangiaceae</taxon>
        <taxon>Terrabacter</taxon>
    </lineage>
</organism>
<name>A0ABW3MXC3_9MICO</name>
<dbReference type="Pfam" id="PF07811">
    <property type="entry name" value="TadE"/>
    <property type="match status" value="1"/>
</dbReference>
<evidence type="ECO:0000256" key="1">
    <source>
        <dbReference type="SAM" id="Phobius"/>
    </source>
</evidence>
<dbReference type="Proteomes" id="UP001597046">
    <property type="component" value="Unassembled WGS sequence"/>
</dbReference>
<accession>A0ABW3MXC3</accession>
<comment type="caution">
    <text evidence="3">The sequence shown here is derived from an EMBL/GenBank/DDBJ whole genome shotgun (WGS) entry which is preliminary data.</text>
</comment>
<protein>
    <submittedName>
        <fullName evidence="3">TadE/TadG family type IV pilus assembly protein</fullName>
    </submittedName>
</protein>
<sequence>MSTSPRPRSQPQRSLRERGAAAVELAIVFPLLFLVIAGIVDFGRAFFTQIQVTNAAREGARAAVVMVPNADVITRATNAAAGVPAVAASVIASCTTGATSDASVQVTAPFQWILLGPAMSIIGKSFGGGNVISSTGVMRCGG</sequence>
<dbReference type="RefSeq" id="WP_386051562.1">
    <property type="nucleotide sequence ID" value="NZ_JBHTKH010000002.1"/>
</dbReference>
<feature type="domain" description="TadE-like" evidence="2">
    <location>
        <begin position="19"/>
        <end position="61"/>
    </location>
</feature>
<keyword evidence="1" id="KW-0472">Membrane</keyword>
<dbReference type="InterPro" id="IPR012495">
    <property type="entry name" value="TadE-like_dom"/>
</dbReference>
<dbReference type="EMBL" id="JBHTKH010000002">
    <property type="protein sequence ID" value="MFD1053800.1"/>
    <property type="molecule type" value="Genomic_DNA"/>
</dbReference>
<keyword evidence="4" id="KW-1185">Reference proteome</keyword>
<evidence type="ECO:0000259" key="2">
    <source>
        <dbReference type="Pfam" id="PF07811"/>
    </source>
</evidence>